<accession>A0ABU6GV25</accession>
<name>A0ABU6GV25_9BACL</name>
<dbReference type="Proteomes" id="UP001344632">
    <property type="component" value="Unassembled WGS sequence"/>
</dbReference>
<reference evidence="1 2" key="1">
    <citation type="submission" date="2023-03" db="EMBL/GenBank/DDBJ databases">
        <title>Bacillus Genome Sequencing.</title>
        <authorList>
            <person name="Dunlap C."/>
        </authorList>
    </citation>
    <scope>NUCLEOTIDE SEQUENCE [LARGE SCALE GENOMIC DNA]</scope>
    <source>
        <strain evidence="1 2">BD-525</strain>
    </source>
</reference>
<dbReference type="EMBL" id="JARLKZ010000015">
    <property type="protein sequence ID" value="MEC0242201.1"/>
    <property type="molecule type" value="Genomic_DNA"/>
</dbReference>
<comment type="caution">
    <text evidence="1">The sequence shown here is derived from an EMBL/GenBank/DDBJ whole genome shotgun (WGS) entry which is preliminary data.</text>
</comment>
<sequence>MNRIHNSAPQKNIQPLSRRIAKESVVMREGMIPAVPGTAGSSHKIPAASVPASNPACLPLF</sequence>
<dbReference type="RefSeq" id="WP_326089952.1">
    <property type="nucleotide sequence ID" value="NZ_JARLKZ010000015.1"/>
</dbReference>
<protein>
    <submittedName>
        <fullName evidence="1">Uncharacterized protein</fullName>
    </submittedName>
</protein>
<proteinExistence type="predicted"/>
<gene>
    <name evidence="1" type="ORF">P4H66_20560</name>
</gene>
<organism evidence="1 2">
    <name type="scientific">Paenibacillus dokdonensis</name>
    <dbReference type="NCBI Taxonomy" id="2567944"/>
    <lineage>
        <taxon>Bacteria</taxon>
        <taxon>Bacillati</taxon>
        <taxon>Bacillota</taxon>
        <taxon>Bacilli</taxon>
        <taxon>Bacillales</taxon>
        <taxon>Paenibacillaceae</taxon>
        <taxon>Paenibacillus</taxon>
    </lineage>
</organism>
<evidence type="ECO:0000313" key="2">
    <source>
        <dbReference type="Proteomes" id="UP001344632"/>
    </source>
</evidence>
<evidence type="ECO:0000313" key="1">
    <source>
        <dbReference type="EMBL" id="MEC0242201.1"/>
    </source>
</evidence>
<keyword evidence="2" id="KW-1185">Reference proteome</keyword>